<dbReference type="RefSeq" id="XP_013408730.1">
    <property type="nucleotide sequence ID" value="XM_013553276.1"/>
</dbReference>
<sequence length="786" mass="90746">MAGKKKEKKKKGQTGEMPSIAAALLPSAMFTAVPRTPPPAETPANLKTGLASAILNSSLLGQLFGTPRPPSSEQGVSDPDTSLYDYDQLGEPGYSSVDFYHSTPGPSDPQRDKLDTPPQSHNVTVDIAPPIYSQPVKKGKRKTMSISDSELTDVSSDLGQQSPEVSPRREFPEAVPAKDSLKPTESPIPQFRSSPRLNALQDEHKRLLEQQGELERQLQLQQQQYNNSIKKMEQQLQQLQHQKRNKAAAEEEVGLLKQQKGEAEKKLQQQENLISNLKSRVNNLEQGNKELDEMNQQLHNTLDVLRHKMEDMNRAGENGRLRRQIDDLREDIESLQETVHRLNVELSRYQAAYRPPQLEKQGQDISGLPTKGPIPAWLINKKYLSPLFLAYDDKIKEKDDIIDSFEEDLAHFRDQIEEILKENERLHLRLEQTDATDVISATEWQQLQEQAKLVLEENQLLMEQLDLQQSKAQDMHKAHVTEVSRLTQQLVQAEAEKSELENSVMEQRHKYSQMKHEHDSLLIEAQEKLPIHEHKSAINELRRSLDENKQHYLDEMQELKSKLQSVQSEKKNLAVKAKDLIEEKEQLKADVRNVQRQLKKSEQQLAKMRAAVRATTDQEMTITELFNDFRRHVDMTVYERDSLAKQAEDYEVKANEIMEQVVAEKVNRGRIEERLQMYKSRAADKITIAVNRLKEQEASFENERAEFRREIRHLQLIVKEKDDVISSLNGDKKRVEEDLETMWQAATRDNMRMKESLRKSYHKSGHEDRYHSDHRELLLLSSDSER</sequence>
<dbReference type="OrthoDB" id="6622877at2759"/>
<feature type="coiled-coil region" evidence="1">
    <location>
        <begin position="402"/>
        <end position="436"/>
    </location>
</feature>
<feature type="compositionally biased region" description="Polar residues" evidence="2">
    <location>
        <begin position="144"/>
        <end position="164"/>
    </location>
</feature>
<organism evidence="3 4">
    <name type="scientific">Lingula anatina</name>
    <name type="common">Brachiopod</name>
    <name type="synonym">Lingula unguis</name>
    <dbReference type="NCBI Taxonomy" id="7574"/>
    <lineage>
        <taxon>Eukaryota</taxon>
        <taxon>Metazoa</taxon>
        <taxon>Spiralia</taxon>
        <taxon>Lophotrochozoa</taxon>
        <taxon>Brachiopoda</taxon>
        <taxon>Linguliformea</taxon>
        <taxon>Lingulata</taxon>
        <taxon>Lingulida</taxon>
        <taxon>Linguloidea</taxon>
        <taxon>Lingulidae</taxon>
        <taxon>Lingula</taxon>
    </lineage>
</organism>
<feature type="coiled-coil region" evidence="1">
    <location>
        <begin position="197"/>
        <end position="352"/>
    </location>
</feature>
<dbReference type="STRING" id="7574.A0A1S3JE87"/>
<keyword evidence="3" id="KW-1185">Reference proteome</keyword>
<dbReference type="InParanoid" id="A0A1S3JE87"/>
<feature type="region of interest" description="Disordered" evidence="2">
    <location>
        <begin position="61"/>
        <end position="193"/>
    </location>
</feature>
<protein>
    <submittedName>
        <fullName evidence="4">Centrosomal protein of 89 kDa isoform X1</fullName>
    </submittedName>
</protein>
<dbReference type="PANTHER" id="PTHR36170:SF1">
    <property type="entry name" value="CENTROSOMAL PROTEIN OF 89 KDA"/>
    <property type="match status" value="1"/>
</dbReference>
<dbReference type="Gene3D" id="1.10.287.1490">
    <property type="match status" value="1"/>
</dbReference>
<feature type="region of interest" description="Disordered" evidence="2">
    <location>
        <begin position="754"/>
        <end position="786"/>
    </location>
</feature>
<name>A0A1S3JE87_LINAN</name>
<dbReference type="GO" id="GO:0007268">
    <property type="term" value="P:chemical synaptic transmission"/>
    <property type="evidence" value="ECO:0007669"/>
    <property type="project" value="InterPro"/>
</dbReference>
<dbReference type="GO" id="GO:0005814">
    <property type="term" value="C:centriole"/>
    <property type="evidence" value="ECO:0007669"/>
    <property type="project" value="InterPro"/>
</dbReference>
<accession>A0A1S3JE87</accession>
<keyword evidence="1" id="KW-0175">Coiled coil</keyword>
<dbReference type="Proteomes" id="UP000085678">
    <property type="component" value="Unplaced"/>
</dbReference>
<feature type="region of interest" description="Disordered" evidence="2">
    <location>
        <begin position="1"/>
        <end position="22"/>
    </location>
</feature>
<dbReference type="GeneID" id="106172524"/>
<dbReference type="AlphaFoldDB" id="A0A1S3JE87"/>
<proteinExistence type="predicted"/>
<evidence type="ECO:0000256" key="1">
    <source>
        <dbReference type="SAM" id="Coils"/>
    </source>
</evidence>
<dbReference type="InterPro" id="IPR033545">
    <property type="entry name" value="CEP89"/>
</dbReference>
<dbReference type="KEGG" id="lak:106172524"/>
<dbReference type="PANTHER" id="PTHR36170">
    <property type="entry name" value="CENTROSOMAL PROTEIN OF 89 KDA"/>
    <property type="match status" value="1"/>
</dbReference>
<dbReference type="GO" id="GO:0060271">
    <property type="term" value="P:cilium assembly"/>
    <property type="evidence" value="ECO:0007669"/>
    <property type="project" value="InterPro"/>
</dbReference>
<dbReference type="GO" id="GO:0007005">
    <property type="term" value="P:mitochondrion organization"/>
    <property type="evidence" value="ECO:0007669"/>
    <property type="project" value="InterPro"/>
</dbReference>
<evidence type="ECO:0000256" key="2">
    <source>
        <dbReference type="SAM" id="MobiDB-lite"/>
    </source>
</evidence>
<gene>
    <name evidence="4" type="primary">LOC106172524</name>
</gene>
<evidence type="ECO:0000313" key="4">
    <source>
        <dbReference type="RefSeq" id="XP_013408730.1"/>
    </source>
</evidence>
<reference evidence="4" key="1">
    <citation type="submission" date="2025-08" db="UniProtKB">
        <authorList>
            <consortium name="RefSeq"/>
        </authorList>
    </citation>
    <scope>IDENTIFICATION</scope>
    <source>
        <tissue evidence="4">Gonads</tissue>
    </source>
</reference>
<feature type="compositionally biased region" description="Basic residues" evidence="2">
    <location>
        <begin position="1"/>
        <end position="12"/>
    </location>
</feature>
<dbReference type="GO" id="GO:0045202">
    <property type="term" value="C:synapse"/>
    <property type="evidence" value="ECO:0007669"/>
    <property type="project" value="GOC"/>
</dbReference>
<evidence type="ECO:0000313" key="3">
    <source>
        <dbReference type="Proteomes" id="UP000085678"/>
    </source>
</evidence>
<dbReference type="GO" id="GO:0097539">
    <property type="term" value="C:ciliary transition fiber"/>
    <property type="evidence" value="ECO:0007669"/>
    <property type="project" value="TreeGrafter"/>
</dbReference>
<feature type="coiled-coil region" evidence="1">
    <location>
        <begin position="476"/>
        <end position="710"/>
    </location>
</feature>